<keyword evidence="8" id="KW-0902">Two-component regulatory system</keyword>
<dbReference type="Gene3D" id="3.30.565.10">
    <property type="entry name" value="Histidine kinase-like ATPase, C-terminal domain"/>
    <property type="match status" value="1"/>
</dbReference>
<evidence type="ECO:0000313" key="13">
    <source>
        <dbReference type="Proteomes" id="UP000609323"/>
    </source>
</evidence>
<dbReference type="Gene3D" id="1.10.287.130">
    <property type="match status" value="1"/>
</dbReference>
<dbReference type="Pfam" id="PF02518">
    <property type="entry name" value="HATPase_c"/>
    <property type="match status" value="1"/>
</dbReference>
<dbReference type="Pfam" id="PF13426">
    <property type="entry name" value="PAS_9"/>
    <property type="match status" value="2"/>
</dbReference>
<dbReference type="PROSITE" id="PS50113">
    <property type="entry name" value="PAC"/>
    <property type="match status" value="5"/>
</dbReference>
<feature type="domain" description="PAS" evidence="10">
    <location>
        <begin position="394"/>
        <end position="463"/>
    </location>
</feature>
<feature type="domain" description="PAS" evidence="10">
    <location>
        <begin position="143"/>
        <end position="213"/>
    </location>
</feature>
<dbReference type="InterPro" id="IPR013655">
    <property type="entry name" value="PAS_fold_3"/>
</dbReference>
<dbReference type="InterPro" id="IPR001610">
    <property type="entry name" value="PAC"/>
</dbReference>
<dbReference type="PANTHER" id="PTHR43304:SF1">
    <property type="entry name" value="PAC DOMAIN-CONTAINING PROTEIN"/>
    <property type="match status" value="1"/>
</dbReference>
<evidence type="ECO:0000259" key="9">
    <source>
        <dbReference type="PROSITE" id="PS50109"/>
    </source>
</evidence>
<dbReference type="CDD" id="cd00130">
    <property type="entry name" value="PAS"/>
    <property type="match status" value="5"/>
</dbReference>
<sequence>MASEHEPVRETFFSQTFHYTPIGMAILSASGRLLKVNPALCQLLGYSASELETKTFKDITHPEDLPKNVSPIKLFFEGKLDVYEIEKRYIHKNGRAIWAMLAVTPVKDETNTPIYLIAQIVDLTQKKLAEAHLFEQQRLLQENELLYQSIADNSFDFITRHSPDGTFREVSASCRQVLGYTKQEMIGLPASVFLHPEEKDYAREQFQLLLQTGKKLILTYRFRHKDGRYLWVESTLLGISEAETGQLSEIVIVSRDINERIESLEQLEESQRKYRMIAENAREIITFTDPRGLIQSISPAVTLLLGYSEQEVIGTNIFDYWHPDERLAKQSSELSGSWSSSTPCSRLRHKDGHYVHIETAFQPVRNDAGEIVQVLCISRNITERKLAEDELRMTKEKLESFISNHADAVWMMDRDGYVQQINAAFQKLFDWSSAEILCKQLPVIREQDQRQMDELKAKVLSGGSVVGHESVWQRKDGTPVEVSTTLFPIRDSRGSIIGLAGTTQDIREKKSAERKLKASKEQFKAYVEQNSDPVLILDTNYRVIRANPAFESTFGWSTDEIIGTLMFDLPSVHGESQYRHDPSFENIESKTIEMIKLRKDGTLIPVLISIFRLLDEAGTHTGWALNLRDMTAYKQAEQLMVNSEKLSVAGQLAAGIAHEIRNPITAIKGFIQLMSSGIAEKQLYYDIMSSEIERIEMILNELLILAKPQAAQLKPADVRLVVSQVVTLLDSQANMNNVQIITAFDTGPAWILCDENQIKQICINFIKNAIEAMPGGGIVRIQLSQQEHGRFILRFTDNGTGIPEEVLSRLGQPFYTTKEKGTGLGFMVSKKIIENHDGTLSVHSKEHEGTTIEVSLPSMQAIEEPPSLDLNRLQV</sequence>
<keyword evidence="7" id="KW-0067">ATP-binding</keyword>
<feature type="domain" description="PAC" evidence="11">
    <location>
        <begin position="83"/>
        <end position="135"/>
    </location>
</feature>
<evidence type="ECO:0000313" key="12">
    <source>
        <dbReference type="EMBL" id="GGA46337.1"/>
    </source>
</evidence>
<dbReference type="InterPro" id="IPR036097">
    <property type="entry name" value="HisK_dim/P_sf"/>
</dbReference>
<dbReference type="InterPro" id="IPR000700">
    <property type="entry name" value="PAS-assoc_C"/>
</dbReference>
<dbReference type="NCBIfam" id="TIGR00229">
    <property type="entry name" value="sensory_box"/>
    <property type="match status" value="5"/>
</dbReference>
<keyword evidence="4" id="KW-0808">Transferase</keyword>
<feature type="domain" description="PAC" evidence="11">
    <location>
        <begin position="466"/>
        <end position="518"/>
    </location>
</feature>
<dbReference type="PROSITE" id="PS50112">
    <property type="entry name" value="PAS"/>
    <property type="match status" value="5"/>
</dbReference>
<evidence type="ECO:0000259" key="11">
    <source>
        <dbReference type="PROSITE" id="PS50113"/>
    </source>
</evidence>
<evidence type="ECO:0000256" key="8">
    <source>
        <dbReference type="ARBA" id="ARBA00023012"/>
    </source>
</evidence>
<evidence type="ECO:0000256" key="6">
    <source>
        <dbReference type="ARBA" id="ARBA00022777"/>
    </source>
</evidence>
<keyword evidence="3" id="KW-0597">Phosphoprotein</keyword>
<dbReference type="SMART" id="SM00388">
    <property type="entry name" value="HisKA"/>
    <property type="match status" value="1"/>
</dbReference>
<dbReference type="Pfam" id="PF00512">
    <property type="entry name" value="HisKA"/>
    <property type="match status" value="1"/>
</dbReference>
<dbReference type="PANTHER" id="PTHR43304">
    <property type="entry name" value="PHYTOCHROME-LIKE PROTEIN CPH1"/>
    <property type="match status" value="1"/>
</dbReference>
<keyword evidence="6" id="KW-0418">Kinase</keyword>
<dbReference type="CDD" id="cd00082">
    <property type="entry name" value="HisKA"/>
    <property type="match status" value="1"/>
</dbReference>
<feature type="domain" description="PAC" evidence="11">
    <location>
        <begin position="216"/>
        <end position="269"/>
    </location>
</feature>
<evidence type="ECO:0000256" key="4">
    <source>
        <dbReference type="ARBA" id="ARBA00022679"/>
    </source>
</evidence>
<dbReference type="InterPro" id="IPR036890">
    <property type="entry name" value="HATPase_C_sf"/>
</dbReference>
<dbReference type="PROSITE" id="PS50109">
    <property type="entry name" value="HIS_KIN"/>
    <property type="match status" value="1"/>
</dbReference>
<dbReference type="Proteomes" id="UP000609323">
    <property type="component" value="Unassembled WGS sequence"/>
</dbReference>
<evidence type="ECO:0000256" key="2">
    <source>
        <dbReference type="ARBA" id="ARBA00012438"/>
    </source>
</evidence>
<evidence type="ECO:0000256" key="7">
    <source>
        <dbReference type="ARBA" id="ARBA00022840"/>
    </source>
</evidence>
<keyword evidence="5" id="KW-0547">Nucleotide-binding</keyword>
<reference evidence="13" key="1">
    <citation type="journal article" date="2019" name="Int. J. Syst. Evol. Microbiol.">
        <title>The Global Catalogue of Microorganisms (GCM) 10K type strain sequencing project: providing services to taxonomists for standard genome sequencing and annotation.</title>
        <authorList>
            <consortium name="The Broad Institute Genomics Platform"/>
            <consortium name="The Broad Institute Genome Sequencing Center for Infectious Disease"/>
            <person name="Wu L."/>
            <person name="Ma J."/>
        </authorList>
    </citation>
    <scope>NUCLEOTIDE SEQUENCE [LARGE SCALE GENOMIC DNA]</scope>
    <source>
        <strain evidence="13">CGMCC 1.15044</strain>
    </source>
</reference>
<dbReference type="InterPro" id="IPR003594">
    <property type="entry name" value="HATPase_dom"/>
</dbReference>
<evidence type="ECO:0000256" key="3">
    <source>
        <dbReference type="ARBA" id="ARBA00022553"/>
    </source>
</evidence>
<gene>
    <name evidence="12" type="ORF">GCM10010917_34540</name>
</gene>
<comment type="catalytic activity">
    <reaction evidence="1">
        <text>ATP + protein L-histidine = ADP + protein N-phospho-L-histidine.</text>
        <dbReference type="EC" id="2.7.13.3"/>
    </reaction>
</comment>
<dbReference type="InterPro" id="IPR052162">
    <property type="entry name" value="Sensor_kinase/Photoreceptor"/>
</dbReference>
<dbReference type="SMART" id="SM00086">
    <property type="entry name" value="PAC"/>
    <property type="match status" value="5"/>
</dbReference>
<dbReference type="EC" id="2.7.13.3" evidence="2"/>
<dbReference type="InterPro" id="IPR013767">
    <property type="entry name" value="PAS_fold"/>
</dbReference>
<dbReference type="InterPro" id="IPR005467">
    <property type="entry name" value="His_kinase_dom"/>
</dbReference>
<feature type="domain" description="PAC" evidence="11">
    <location>
        <begin position="341"/>
        <end position="393"/>
    </location>
</feature>
<feature type="domain" description="Histidine kinase" evidence="9">
    <location>
        <begin position="655"/>
        <end position="860"/>
    </location>
</feature>
<dbReference type="SUPFAM" id="SSF55874">
    <property type="entry name" value="ATPase domain of HSP90 chaperone/DNA topoisomerase II/histidine kinase"/>
    <property type="match status" value="1"/>
</dbReference>
<dbReference type="InterPro" id="IPR000014">
    <property type="entry name" value="PAS"/>
</dbReference>
<dbReference type="SUPFAM" id="SSF55785">
    <property type="entry name" value="PYP-like sensor domain (PAS domain)"/>
    <property type="match status" value="5"/>
</dbReference>
<organism evidence="12 13">
    <name type="scientific">Paenibacillus physcomitrellae</name>
    <dbReference type="NCBI Taxonomy" id="1619311"/>
    <lineage>
        <taxon>Bacteria</taxon>
        <taxon>Bacillati</taxon>
        <taxon>Bacillota</taxon>
        <taxon>Bacilli</taxon>
        <taxon>Bacillales</taxon>
        <taxon>Paenibacillaceae</taxon>
        <taxon>Paenibacillus</taxon>
    </lineage>
</organism>
<accession>A0ABQ1GN08</accession>
<dbReference type="CDD" id="cd00075">
    <property type="entry name" value="HATPase"/>
    <property type="match status" value="1"/>
</dbReference>
<evidence type="ECO:0000256" key="5">
    <source>
        <dbReference type="ARBA" id="ARBA00022741"/>
    </source>
</evidence>
<dbReference type="Pfam" id="PF00989">
    <property type="entry name" value="PAS"/>
    <property type="match status" value="2"/>
</dbReference>
<feature type="domain" description="PAS" evidence="10">
    <location>
        <begin position="270"/>
        <end position="326"/>
    </location>
</feature>
<dbReference type="RefSeq" id="WP_174704708.1">
    <property type="nucleotide sequence ID" value="NZ_BMHF01000014.1"/>
</dbReference>
<keyword evidence="13" id="KW-1185">Reference proteome</keyword>
<dbReference type="SUPFAM" id="SSF47384">
    <property type="entry name" value="Homodimeric domain of signal transducing histidine kinase"/>
    <property type="match status" value="1"/>
</dbReference>
<evidence type="ECO:0000256" key="1">
    <source>
        <dbReference type="ARBA" id="ARBA00000085"/>
    </source>
</evidence>
<protein>
    <recommendedName>
        <fullName evidence="2">histidine kinase</fullName>
        <ecNumber evidence="2">2.7.13.3</ecNumber>
    </recommendedName>
</protein>
<dbReference type="EMBL" id="BMHF01000014">
    <property type="protein sequence ID" value="GGA46337.1"/>
    <property type="molecule type" value="Genomic_DNA"/>
</dbReference>
<dbReference type="PRINTS" id="PR00344">
    <property type="entry name" value="BCTRLSENSOR"/>
</dbReference>
<dbReference type="InterPro" id="IPR004358">
    <property type="entry name" value="Sig_transdc_His_kin-like_C"/>
</dbReference>
<feature type="domain" description="PAS" evidence="10">
    <location>
        <begin position="9"/>
        <end position="79"/>
    </location>
</feature>
<dbReference type="Gene3D" id="3.30.450.20">
    <property type="entry name" value="PAS domain"/>
    <property type="match status" value="5"/>
</dbReference>
<dbReference type="InterPro" id="IPR003661">
    <property type="entry name" value="HisK_dim/P_dom"/>
</dbReference>
<dbReference type="Pfam" id="PF08447">
    <property type="entry name" value="PAS_3"/>
    <property type="match status" value="1"/>
</dbReference>
<feature type="domain" description="PAC" evidence="11">
    <location>
        <begin position="590"/>
        <end position="642"/>
    </location>
</feature>
<dbReference type="SMART" id="SM00091">
    <property type="entry name" value="PAS"/>
    <property type="match status" value="5"/>
</dbReference>
<feature type="domain" description="PAS" evidence="10">
    <location>
        <begin position="519"/>
        <end position="563"/>
    </location>
</feature>
<proteinExistence type="predicted"/>
<name>A0ABQ1GN08_9BACL</name>
<evidence type="ECO:0000259" key="10">
    <source>
        <dbReference type="PROSITE" id="PS50112"/>
    </source>
</evidence>
<dbReference type="SMART" id="SM00387">
    <property type="entry name" value="HATPase_c"/>
    <property type="match status" value="1"/>
</dbReference>
<dbReference type="InterPro" id="IPR035965">
    <property type="entry name" value="PAS-like_dom_sf"/>
</dbReference>
<comment type="caution">
    <text evidence="12">The sequence shown here is derived from an EMBL/GenBank/DDBJ whole genome shotgun (WGS) entry which is preliminary data.</text>
</comment>